<dbReference type="Proteomes" id="UP000305401">
    <property type="component" value="Unassembled WGS sequence"/>
</dbReference>
<name>A0AC61S8P7_9BACT</name>
<proteinExistence type="predicted"/>
<gene>
    <name evidence="1" type="ORF">E5990_00960</name>
</gene>
<organism evidence="1 2">
    <name type="scientific">Muribaculum caecicola</name>
    <dbReference type="NCBI Taxonomy" id="3038144"/>
    <lineage>
        <taxon>Bacteria</taxon>
        <taxon>Pseudomonadati</taxon>
        <taxon>Bacteroidota</taxon>
        <taxon>Bacteroidia</taxon>
        <taxon>Bacteroidales</taxon>
        <taxon>Muribaculaceae</taxon>
        <taxon>Muribaculum</taxon>
    </lineage>
</organism>
<sequence length="174" mass="19062">MKKYLLTMLLVLVGCMTAMAGSDIKVTEGNKKFLKTAEGNAVLVFDWDGATFDNKEPLTAKFSNLEELKQVAWNGFSETFNEKCKKVKVVADDANAKYKFAMKVTNMDQYFKVMGFVPGNATKVWGTMTVTDLSTGEVLAVIEVTEVNGGANPSPDGSFSDCFEELAKQVAKLK</sequence>
<accession>A0AC61S8P7</accession>
<evidence type="ECO:0000313" key="1">
    <source>
        <dbReference type="EMBL" id="THG55062.1"/>
    </source>
</evidence>
<dbReference type="EMBL" id="SSTG01000005">
    <property type="protein sequence ID" value="THG55062.1"/>
    <property type="molecule type" value="Genomic_DNA"/>
</dbReference>
<protein>
    <submittedName>
        <fullName evidence="1">Uncharacterized protein</fullName>
    </submittedName>
</protein>
<reference evidence="1" key="1">
    <citation type="submission" date="2019-04" db="EMBL/GenBank/DDBJ databases">
        <title>Microbes associate with the intestines of laboratory mice.</title>
        <authorList>
            <person name="Navarre W."/>
            <person name="Wong E."/>
            <person name="Huang K.C."/>
            <person name="Tropini C."/>
            <person name="Ng K."/>
            <person name="Yu B."/>
        </authorList>
    </citation>
    <scope>NUCLEOTIDE SEQUENCE</scope>
    <source>
        <strain evidence="1">NM86_A22</strain>
    </source>
</reference>
<evidence type="ECO:0000313" key="2">
    <source>
        <dbReference type="Proteomes" id="UP000305401"/>
    </source>
</evidence>
<keyword evidence="2" id="KW-1185">Reference proteome</keyword>
<comment type="caution">
    <text evidence="1">The sequence shown here is derived from an EMBL/GenBank/DDBJ whole genome shotgun (WGS) entry which is preliminary data.</text>
</comment>